<dbReference type="AlphaFoldDB" id="A0A8B8V0W8"/>
<dbReference type="SUPFAM" id="SSF140984">
    <property type="entry name" value="PTPA-like"/>
    <property type="match status" value="1"/>
</dbReference>
<evidence type="ECO:0000256" key="3">
    <source>
        <dbReference type="ARBA" id="ARBA00022490"/>
    </source>
</evidence>
<dbReference type="InterPro" id="IPR043170">
    <property type="entry name" value="PTPA_C_lid"/>
</dbReference>
<reference evidence="7" key="3">
    <citation type="submission" date="2025-07" db="EMBL/GenBank/DDBJ databases">
        <authorList>
            <consortium name="NCBI Genome Project"/>
        </authorList>
    </citation>
    <scope>NUCLEOTIDE SEQUENCE</scope>
    <source>
        <strain evidence="7">CBS432</strain>
    </source>
</reference>
<sequence length="385" mass="44440">MTEEKDFCVVASAIYKTIKNSALIQEKMLPEKRLLTSEDMKLWEESQTRADFTKFIMDLAESVKGHENSQYKEPISEPVNSMMNLLSHIRDIVQKHPVIKDADSSRFGKIEFRDFYDEVSQNSRALLRSEFPSLTDGQLEQLSIYLDESWGNKRRIDYGSGHELNFLCLLYGLYNYGVFNLSNDSTNLILKVFIEYLQIMRILETKYWLEPAGSHGVWGLDDYHFLPFLFGAFQLTTHKHLKPISIHNNDLVEMFAHRYLYFGCIAFINKVKSSASLRWHSPMLDDISGVKTWSKVAEGMIKMYKVEVLSKLPIMQHFYFSEFLPCPEGVSPPRGHIHDGTDMDDECNFEGHVHSTWGDCCGIKLPSAIAATEMNKKHHKPIPFD</sequence>
<comment type="catalytic activity">
    <reaction evidence="1 6">
        <text>[protein]-peptidylproline (omega=180) = [protein]-peptidylproline (omega=0)</text>
        <dbReference type="Rhea" id="RHEA:16237"/>
        <dbReference type="Rhea" id="RHEA-COMP:10747"/>
        <dbReference type="Rhea" id="RHEA-COMP:10748"/>
        <dbReference type="ChEBI" id="CHEBI:83833"/>
        <dbReference type="ChEBI" id="CHEBI:83834"/>
        <dbReference type="EC" id="5.2.1.8"/>
    </reaction>
</comment>
<comment type="similarity">
    <text evidence="6">Belongs to the PTPA-type PPIase family.</text>
</comment>
<dbReference type="GO" id="GO:0005737">
    <property type="term" value="C:cytoplasm"/>
    <property type="evidence" value="ECO:0007669"/>
    <property type="project" value="UniProtKB-SubCell"/>
</dbReference>
<reference evidence="7" key="1">
    <citation type="journal article" date="2017" name="Nat. Genet.">
        <title>Contrasting evolutionary genome dynamics between domesticated and wild yeasts.</title>
        <authorList>
            <person name="Yue J.X."/>
            <person name="Li J."/>
            <person name="Aigrain L."/>
            <person name="Hallin J."/>
            <person name="Persson K."/>
            <person name="Oliver K."/>
            <person name="Bergstrom A."/>
            <person name="Coupland P."/>
            <person name="Warringer J."/>
            <person name="Lagomarsino M.C."/>
            <person name="Fischer G."/>
            <person name="Durbin R."/>
            <person name="Liti G."/>
        </authorList>
    </citation>
    <scope>NUCLEOTIDE SEQUENCE</scope>
    <source>
        <strain evidence="7">CBS432</strain>
    </source>
</reference>
<dbReference type="GO" id="GO:0000159">
    <property type="term" value="C:protein phosphatase type 2A complex"/>
    <property type="evidence" value="ECO:0007669"/>
    <property type="project" value="TreeGrafter"/>
</dbReference>
<evidence type="ECO:0000256" key="5">
    <source>
        <dbReference type="ARBA" id="ARBA00023235"/>
    </source>
</evidence>
<dbReference type="GO" id="GO:0008160">
    <property type="term" value="F:protein tyrosine phosphatase activator activity"/>
    <property type="evidence" value="ECO:0007669"/>
    <property type="project" value="TreeGrafter"/>
</dbReference>
<organism evidence="7">
    <name type="scientific">Saccharomyces paradoxus</name>
    <name type="common">Yeast</name>
    <name type="synonym">Saccharomyces douglasii</name>
    <dbReference type="NCBI Taxonomy" id="27291"/>
    <lineage>
        <taxon>Eukaryota</taxon>
        <taxon>Fungi</taxon>
        <taxon>Dikarya</taxon>
        <taxon>Ascomycota</taxon>
        <taxon>Saccharomycotina</taxon>
        <taxon>Saccharomycetes</taxon>
        <taxon>Saccharomycetales</taxon>
        <taxon>Saccharomycetaceae</taxon>
        <taxon>Saccharomyces</taxon>
    </lineage>
</organism>
<evidence type="ECO:0000256" key="1">
    <source>
        <dbReference type="ARBA" id="ARBA00000971"/>
    </source>
</evidence>
<dbReference type="PANTHER" id="PTHR10012:SF5">
    <property type="entry name" value="SERINE_THREONINE-PROTEIN PHOSPHATASE 2A ACTIVATOR 2"/>
    <property type="match status" value="1"/>
</dbReference>
<evidence type="ECO:0000256" key="2">
    <source>
        <dbReference type="ARBA" id="ARBA00004496"/>
    </source>
</evidence>
<dbReference type="PIRSF" id="PIRSF016325">
    <property type="entry name" value="Phstyr_phstse_ac"/>
    <property type="match status" value="1"/>
</dbReference>
<dbReference type="FunFam" id="1.20.120.1150:FF:000002">
    <property type="entry name" value="Serine/threonine-protein phosphatase 2A activator"/>
    <property type="match status" value="1"/>
</dbReference>
<reference evidence="7" key="2">
    <citation type="submission" date="2020-01" db="EMBL/GenBank/DDBJ databases">
        <title>Population-level Yeast Reference Genomes.</title>
        <authorList>
            <person name="Yue J.-X."/>
        </authorList>
    </citation>
    <scope>NUCLEOTIDE SEQUENCE</scope>
    <source>
        <strain evidence="7">CBS432</strain>
    </source>
</reference>
<dbReference type="GO" id="GO:0007052">
    <property type="term" value="P:mitotic spindle organization"/>
    <property type="evidence" value="ECO:0007669"/>
    <property type="project" value="TreeGrafter"/>
</dbReference>
<accession>A0A8B8V0W8</accession>
<dbReference type="VEuPathDB" id="FungiDB:SPAR_P01210"/>
<dbReference type="InterPro" id="IPR004327">
    <property type="entry name" value="Phstyr_phstse_ac"/>
</dbReference>
<dbReference type="KEGG" id="spao:SPAR_P01210"/>
<dbReference type="GO" id="GO:0003755">
    <property type="term" value="F:peptidyl-prolyl cis-trans isomerase activity"/>
    <property type="evidence" value="ECO:0007669"/>
    <property type="project" value="UniProtKB-KW"/>
</dbReference>
<dbReference type="Pfam" id="PF03095">
    <property type="entry name" value="PTPA"/>
    <property type="match status" value="1"/>
</dbReference>
<comment type="subcellular location">
    <subcellularLocation>
        <location evidence="2 6">Cytoplasm</location>
    </subcellularLocation>
</comment>
<name>A0A8B8V0W8_SACPA</name>
<comment type="function">
    <text evidence="6">PPIases accelerate the folding of proteins. It catalyzes the cis-trans isomerization of proline imidic peptide bonds in oligopeptides.</text>
</comment>
<dbReference type="EC" id="5.2.1.8" evidence="6"/>
<dbReference type="CDD" id="cd04087">
    <property type="entry name" value="PTPA"/>
    <property type="match status" value="1"/>
</dbReference>
<dbReference type="RefSeq" id="XP_033769618.1">
    <property type="nucleotide sequence ID" value="XM_033913727.1"/>
</dbReference>
<evidence type="ECO:0000256" key="4">
    <source>
        <dbReference type="ARBA" id="ARBA00023110"/>
    </source>
</evidence>
<protein>
    <recommendedName>
        <fullName evidence="6">Serine/threonine-protein phosphatase 2A activator</fullName>
        <ecNumber evidence="6">5.2.1.8</ecNumber>
    </recommendedName>
    <alternativeName>
        <fullName evidence="6">Phosphotyrosyl phosphatase activator</fullName>
    </alternativeName>
</protein>
<keyword evidence="3 6" id="KW-0963">Cytoplasm</keyword>
<gene>
    <name evidence="7" type="primary">RRD2</name>
    <name evidence="7" type="ORF">SPAR_P01210</name>
</gene>
<keyword evidence="4 6" id="KW-0697">Rotamase</keyword>
<dbReference type="OrthoDB" id="16120at2759"/>
<dbReference type="GeneID" id="54634063"/>
<dbReference type="PANTHER" id="PTHR10012">
    <property type="entry name" value="SERINE/THREONINE-PROTEIN PHOSPHATASE 2A REGULATORY SUBUNIT B"/>
    <property type="match status" value="1"/>
</dbReference>
<proteinExistence type="inferred from homology"/>
<dbReference type="GO" id="GO:0005634">
    <property type="term" value="C:nucleus"/>
    <property type="evidence" value="ECO:0007669"/>
    <property type="project" value="TreeGrafter"/>
</dbReference>
<evidence type="ECO:0000313" key="7">
    <source>
        <dbReference type="RefSeq" id="XP_033769618.1"/>
    </source>
</evidence>
<dbReference type="Gene3D" id="1.20.120.1150">
    <property type="match status" value="1"/>
</dbReference>
<dbReference type="InterPro" id="IPR037218">
    <property type="entry name" value="PTPA_sf"/>
</dbReference>
<evidence type="ECO:0000256" key="6">
    <source>
        <dbReference type="RuleBase" id="RU361210"/>
    </source>
</evidence>
<keyword evidence="5 6" id="KW-0413">Isomerase</keyword>
<reference evidence="7" key="4">
    <citation type="submission" date="2025-08" db="UniProtKB">
        <authorList>
            <consortium name="RefSeq"/>
        </authorList>
    </citation>
    <scope>IDENTIFICATION</scope>
    <source>
        <strain evidence="7">CBS432</strain>
    </source>
</reference>